<reference evidence="1" key="1">
    <citation type="submission" date="2022-10" db="EMBL/GenBank/DDBJ databases">
        <title>Chitinophaga sp. nov., isolated from soil.</title>
        <authorList>
            <person name="Jeon C.O."/>
        </authorList>
    </citation>
    <scope>NUCLEOTIDE SEQUENCE</scope>
    <source>
        <strain evidence="1">R8</strain>
    </source>
</reference>
<accession>A0ABY6IZX3</accession>
<gene>
    <name evidence="1" type="ORF">MKQ68_22375</name>
</gene>
<evidence type="ECO:0000313" key="1">
    <source>
        <dbReference type="EMBL" id="UYQ92830.1"/>
    </source>
</evidence>
<name>A0ABY6IZX3_9BACT</name>
<dbReference type="RefSeq" id="WP_244836434.1">
    <property type="nucleotide sequence ID" value="NZ_CP107006.1"/>
</dbReference>
<proteinExistence type="predicted"/>
<dbReference type="EMBL" id="CP107006">
    <property type="protein sequence ID" value="UYQ92830.1"/>
    <property type="molecule type" value="Genomic_DNA"/>
</dbReference>
<organism evidence="1 2">
    <name type="scientific">Chitinophaga horti</name>
    <dbReference type="NCBI Taxonomy" id="2920382"/>
    <lineage>
        <taxon>Bacteria</taxon>
        <taxon>Pseudomonadati</taxon>
        <taxon>Bacteroidota</taxon>
        <taxon>Chitinophagia</taxon>
        <taxon>Chitinophagales</taxon>
        <taxon>Chitinophagaceae</taxon>
        <taxon>Chitinophaga</taxon>
    </lineage>
</organism>
<evidence type="ECO:0000313" key="2">
    <source>
        <dbReference type="Proteomes" id="UP001162741"/>
    </source>
</evidence>
<dbReference type="Proteomes" id="UP001162741">
    <property type="component" value="Chromosome"/>
</dbReference>
<keyword evidence="2" id="KW-1185">Reference proteome</keyword>
<sequence length="192" mass="22577">MKIHKSISHLTGKEQNDLHIISKRIVENIQPQFIFCYGNRVKTNLNRSCLTEKHRVEKTTCCYDILLVVSDEEPLEDSAILLFTERLLKKEVQVNVIVHRLGYIYHQILKENFFIVKIFESAIILYDKIQKLQSMPLTTMKVKHTAMIQSIYLLYKTLFDESKVFILKGEVCYKENNYVQAVHLLKQSVIRS</sequence>
<protein>
    <submittedName>
        <fullName evidence="1">Uncharacterized protein</fullName>
    </submittedName>
</protein>